<proteinExistence type="predicted"/>
<dbReference type="Proteomes" id="UP001139207">
    <property type="component" value="Unassembled WGS sequence"/>
</dbReference>
<accession>A0A9X1WQ81</accession>
<dbReference type="EMBL" id="JALIEA010000017">
    <property type="protein sequence ID" value="MCJ7859276.1"/>
    <property type="molecule type" value="Genomic_DNA"/>
</dbReference>
<sequence length="205" mass="22513">MSWKAGQMEASWSLRLHSEGGVDLRESFYMLIRGVTPLVASTLRVTHPGRGTLTCPIVRTSEPVDPEQAPDSVRMPWLDIDFDVTSYQGCWHGETITHRGVSTLSNTGDLDSWPVVEWSGAGASVTAPGIGKVILPDTGGRTAVLETDPAFASRVTVDGVDAPDLWRGMRGRLFPLPVSAHSTTRWTFDGCVGRLTSRHSHMWRW</sequence>
<dbReference type="AlphaFoldDB" id="A0A9X1WQ81"/>
<organism evidence="1 2">
    <name type="scientific">Corynebacterium kalidii</name>
    <dbReference type="NCBI Taxonomy" id="2931982"/>
    <lineage>
        <taxon>Bacteria</taxon>
        <taxon>Bacillati</taxon>
        <taxon>Actinomycetota</taxon>
        <taxon>Actinomycetes</taxon>
        <taxon>Mycobacteriales</taxon>
        <taxon>Corynebacteriaceae</taxon>
        <taxon>Corynebacterium</taxon>
    </lineage>
</organism>
<keyword evidence="2" id="KW-1185">Reference proteome</keyword>
<dbReference type="RefSeq" id="WP_244805005.1">
    <property type="nucleotide sequence ID" value="NZ_JALIEA010000017.1"/>
</dbReference>
<protein>
    <submittedName>
        <fullName evidence="1">Uncharacterized protein</fullName>
    </submittedName>
</protein>
<gene>
    <name evidence="1" type="ORF">MUN33_11230</name>
</gene>
<comment type="caution">
    <text evidence="1">The sequence shown here is derived from an EMBL/GenBank/DDBJ whole genome shotgun (WGS) entry which is preliminary data.</text>
</comment>
<reference evidence="1" key="1">
    <citation type="submission" date="2022-04" db="EMBL/GenBank/DDBJ databases">
        <title>Corynebacterium kalidii LD5P10.</title>
        <authorList>
            <person name="Sun J.Q."/>
        </authorList>
    </citation>
    <scope>NUCLEOTIDE SEQUENCE</scope>
    <source>
        <strain evidence="1">LD5P10</strain>
    </source>
</reference>
<evidence type="ECO:0000313" key="2">
    <source>
        <dbReference type="Proteomes" id="UP001139207"/>
    </source>
</evidence>
<evidence type="ECO:0000313" key="1">
    <source>
        <dbReference type="EMBL" id="MCJ7859276.1"/>
    </source>
</evidence>
<name>A0A9X1WQ81_9CORY</name>